<name>H0I241_9HYPH</name>
<feature type="compositionally biased region" description="Basic residues" evidence="1">
    <location>
        <begin position="325"/>
        <end position="335"/>
    </location>
</feature>
<evidence type="ECO:0000256" key="1">
    <source>
        <dbReference type="SAM" id="MobiDB-lite"/>
    </source>
</evidence>
<keyword evidence="2" id="KW-0732">Signal</keyword>
<accession>H0I241</accession>
<gene>
    <name evidence="4" type="ORF">MAXJ12_32694</name>
</gene>
<feature type="chain" id="PRO_5003534920" description="FecR protein domain-containing protein" evidence="2">
    <location>
        <begin position="22"/>
        <end position="335"/>
    </location>
</feature>
<evidence type="ECO:0000313" key="4">
    <source>
        <dbReference type="EMBL" id="EHK52927.1"/>
    </source>
</evidence>
<evidence type="ECO:0000256" key="2">
    <source>
        <dbReference type="SAM" id="SignalP"/>
    </source>
</evidence>
<feature type="domain" description="FecR protein" evidence="3">
    <location>
        <begin position="53"/>
        <end position="152"/>
    </location>
</feature>
<proteinExistence type="predicted"/>
<dbReference type="Gene3D" id="2.60.120.1440">
    <property type="match status" value="1"/>
</dbReference>
<feature type="compositionally biased region" description="Basic and acidic residues" evidence="1">
    <location>
        <begin position="242"/>
        <end position="282"/>
    </location>
</feature>
<feature type="compositionally biased region" description="Basic and acidic residues" evidence="1">
    <location>
        <begin position="312"/>
        <end position="323"/>
    </location>
</feature>
<dbReference type="PATRIC" id="fig|1107882.3.peg.6317"/>
<evidence type="ECO:0000313" key="5">
    <source>
        <dbReference type="Proteomes" id="UP000003250"/>
    </source>
</evidence>
<feature type="signal peptide" evidence="2">
    <location>
        <begin position="1"/>
        <end position="21"/>
    </location>
</feature>
<dbReference type="Pfam" id="PF04773">
    <property type="entry name" value="FecR"/>
    <property type="match status" value="1"/>
</dbReference>
<dbReference type="Proteomes" id="UP000003250">
    <property type="component" value="Unassembled WGS sequence"/>
</dbReference>
<dbReference type="AlphaFoldDB" id="H0I241"/>
<feature type="compositionally biased region" description="Polar residues" evidence="1">
    <location>
        <begin position="209"/>
        <end position="239"/>
    </location>
</feature>
<keyword evidence="5" id="KW-1185">Reference proteome</keyword>
<dbReference type="InterPro" id="IPR006860">
    <property type="entry name" value="FecR"/>
</dbReference>
<sequence length="335" mass="34659">MRLAAIAALAIALNSPTLTSAAEQVGQAVLIKTAVTGANGPLSVRAPVHRDERIRTSNSGLGQFVFRDGTKLAVGWGSSVVIDKFVFDDTKSVKKLTIKAAKGTFRWISGNSSSSAYEIVTPAGTIGVRGTAFDVFVGANGTTAVVLLNGAARFCGSNGCRQLTRRCDCVIATRSGGVSDPRRVNPGMLRTLGSARALPFLSGNQQLSGGFQTSSGSCGLSMATLSDPQRSQPPAQNPTKPGKPDKPSKPDKPDKPDKPGKPDKPSKPDKPDRPSKPDKPDSPGKPGKGKGNNGHGNDPDGHDSSNPGKGKAGRDNTDQDGKPGRGGKGHGKGRH</sequence>
<reference evidence="4 5" key="1">
    <citation type="journal article" date="2012" name="J. Bacteriol.">
        <title>Draft Genome Sequence of Mesorhizobium alhagi CCNWXJ12-2T, a Novel Salt-Resistant Species Isolated from the Desert of Northwestern China.</title>
        <authorList>
            <person name="Zhou M."/>
            <person name="Chen W."/>
            <person name="Chen H."/>
            <person name="Wei G."/>
        </authorList>
    </citation>
    <scope>NUCLEOTIDE SEQUENCE [LARGE SCALE GENOMIC DNA]</scope>
    <source>
        <strain evidence="4 5">CCNWXJ12-2</strain>
    </source>
</reference>
<feature type="region of interest" description="Disordered" evidence="1">
    <location>
        <begin position="209"/>
        <end position="335"/>
    </location>
</feature>
<dbReference type="EMBL" id="AHAM01000297">
    <property type="protein sequence ID" value="EHK52927.1"/>
    <property type="molecule type" value="Genomic_DNA"/>
</dbReference>
<organism evidence="4 5">
    <name type="scientific">Mesorhizobium alhagi CCNWXJ12-2</name>
    <dbReference type="NCBI Taxonomy" id="1107882"/>
    <lineage>
        <taxon>Bacteria</taxon>
        <taxon>Pseudomonadati</taxon>
        <taxon>Pseudomonadota</taxon>
        <taxon>Alphaproteobacteria</taxon>
        <taxon>Hyphomicrobiales</taxon>
        <taxon>Phyllobacteriaceae</taxon>
        <taxon>Allomesorhizobium</taxon>
    </lineage>
</organism>
<evidence type="ECO:0000259" key="3">
    <source>
        <dbReference type="Pfam" id="PF04773"/>
    </source>
</evidence>
<protein>
    <recommendedName>
        <fullName evidence="3">FecR protein domain-containing protein</fullName>
    </recommendedName>
</protein>